<reference evidence="4 5" key="1">
    <citation type="submission" date="2022-03" db="EMBL/GenBank/DDBJ databases">
        <authorList>
            <person name="Nunn A."/>
            <person name="Chopra R."/>
            <person name="Nunn A."/>
            <person name="Contreras Garrido A."/>
        </authorList>
    </citation>
    <scope>NUCLEOTIDE SEQUENCE [LARGE SCALE GENOMIC DNA]</scope>
</reference>
<feature type="region of interest" description="Disordered" evidence="3">
    <location>
        <begin position="69"/>
        <end position="88"/>
    </location>
</feature>
<evidence type="ECO:0000256" key="2">
    <source>
        <dbReference type="ARBA" id="ARBA00022821"/>
    </source>
</evidence>
<dbReference type="Pfam" id="PF17232">
    <property type="entry name" value="Pep1_7"/>
    <property type="match status" value="1"/>
</dbReference>
<feature type="compositionally biased region" description="Acidic residues" evidence="3">
    <location>
        <begin position="73"/>
        <end position="83"/>
    </location>
</feature>
<sequence>MSLSIFKREFLKSQILSLSSIKEKMEREGRRKEEEEGISYYLWIPFKFIYQTLRSLLLKLFGLRSPSHHNIQEEEEEEEEVEVVEVSSRGLPVKPKLLKKSRASSGKPGGTNKKPS</sequence>
<keyword evidence="5" id="KW-1185">Reference proteome</keyword>
<dbReference type="GO" id="GO:0045087">
    <property type="term" value="P:innate immune response"/>
    <property type="evidence" value="ECO:0007669"/>
    <property type="project" value="InterPro"/>
</dbReference>
<evidence type="ECO:0000313" key="5">
    <source>
        <dbReference type="Proteomes" id="UP000836841"/>
    </source>
</evidence>
<evidence type="ECO:0008006" key="6">
    <source>
        <dbReference type="Google" id="ProtNLM"/>
    </source>
</evidence>
<keyword evidence="2" id="KW-0611">Plant defense</keyword>
<accession>A0AAU9SV53</accession>
<name>A0AAU9SV53_THLAR</name>
<dbReference type="Proteomes" id="UP000836841">
    <property type="component" value="Chromosome 6"/>
</dbReference>
<dbReference type="EMBL" id="OU466862">
    <property type="protein sequence ID" value="CAH2073327.1"/>
    <property type="molecule type" value="Genomic_DNA"/>
</dbReference>
<comment type="similarity">
    <text evidence="1">Belongs to the brassicaceae elicitor peptide family.</text>
</comment>
<dbReference type="InterPro" id="IPR035176">
    <property type="entry name" value="PEP"/>
</dbReference>
<proteinExistence type="inferred from homology"/>
<gene>
    <name evidence="4" type="ORF">TAV2_LOCUS19383</name>
</gene>
<evidence type="ECO:0000256" key="3">
    <source>
        <dbReference type="SAM" id="MobiDB-lite"/>
    </source>
</evidence>
<protein>
    <recommendedName>
        <fullName evidence="6">Elicitor peptide 4</fullName>
    </recommendedName>
</protein>
<evidence type="ECO:0000256" key="1">
    <source>
        <dbReference type="ARBA" id="ARBA00011021"/>
    </source>
</evidence>
<dbReference type="AlphaFoldDB" id="A0AAU9SV53"/>
<feature type="region of interest" description="Disordered" evidence="3">
    <location>
        <begin position="94"/>
        <end position="116"/>
    </location>
</feature>
<organism evidence="4 5">
    <name type="scientific">Thlaspi arvense</name>
    <name type="common">Field penny-cress</name>
    <dbReference type="NCBI Taxonomy" id="13288"/>
    <lineage>
        <taxon>Eukaryota</taxon>
        <taxon>Viridiplantae</taxon>
        <taxon>Streptophyta</taxon>
        <taxon>Embryophyta</taxon>
        <taxon>Tracheophyta</taxon>
        <taxon>Spermatophyta</taxon>
        <taxon>Magnoliopsida</taxon>
        <taxon>eudicotyledons</taxon>
        <taxon>Gunneridae</taxon>
        <taxon>Pentapetalae</taxon>
        <taxon>rosids</taxon>
        <taxon>malvids</taxon>
        <taxon>Brassicales</taxon>
        <taxon>Brassicaceae</taxon>
        <taxon>Thlaspideae</taxon>
        <taxon>Thlaspi</taxon>
    </lineage>
</organism>
<evidence type="ECO:0000313" key="4">
    <source>
        <dbReference type="EMBL" id="CAH2073327.1"/>
    </source>
</evidence>